<dbReference type="InterPro" id="IPR050373">
    <property type="entry name" value="Fibrinogen_C-term_domain"/>
</dbReference>
<accession>A0AA89C7Q4</accession>
<evidence type="ECO:0000313" key="3">
    <source>
        <dbReference type="Proteomes" id="UP001186944"/>
    </source>
</evidence>
<dbReference type="Pfam" id="PF00147">
    <property type="entry name" value="Fibrinogen_C"/>
    <property type="match status" value="1"/>
</dbReference>
<dbReference type="SMART" id="SM00186">
    <property type="entry name" value="FBG"/>
    <property type="match status" value="1"/>
</dbReference>
<name>A0AA89C7Q4_PINIB</name>
<evidence type="ECO:0000259" key="1">
    <source>
        <dbReference type="PROSITE" id="PS51406"/>
    </source>
</evidence>
<dbReference type="SUPFAM" id="SSF56496">
    <property type="entry name" value="Fibrinogen C-terminal domain-like"/>
    <property type="match status" value="1"/>
</dbReference>
<organism evidence="2 3">
    <name type="scientific">Pinctada imbricata</name>
    <name type="common">Atlantic pearl-oyster</name>
    <name type="synonym">Pinctada martensii</name>
    <dbReference type="NCBI Taxonomy" id="66713"/>
    <lineage>
        <taxon>Eukaryota</taxon>
        <taxon>Metazoa</taxon>
        <taxon>Spiralia</taxon>
        <taxon>Lophotrochozoa</taxon>
        <taxon>Mollusca</taxon>
        <taxon>Bivalvia</taxon>
        <taxon>Autobranchia</taxon>
        <taxon>Pteriomorphia</taxon>
        <taxon>Pterioida</taxon>
        <taxon>Pterioidea</taxon>
        <taxon>Pteriidae</taxon>
        <taxon>Pinctada</taxon>
    </lineage>
</organism>
<dbReference type="GO" id="GO:0005615">
    <property type="term" value="C:extracellular space"/>
    <property type="evidence" value="ECO:0007669"/>
    <property type="project" value="TreeGrafter"/>
</dbReference>
<proteinExistence type="predicted"/>
<dbReference type="InterPro" id="IPR036056">
    <property type="entry name" value="Fibrinogen-like_C"/>
</dbReference>
<dbReference type="AlphaFoldDB" id="A0AA89C7Q4"/>
<dbReference type="InterPro" id="IPR002181">
    <property type="entry name" value="Fibrinogen_a/b/g_C_dom"/>
</dbReference>
<dbReference type="InterPro" id="IPR014716">
    <property type="entry name" value="Fibrinogen_a/b/g_C_1"/>
</dbReference>
<dbReference type="PROSITE" id="PS51406">
    <property type="entry name" value="FIBRINOGEN_C_2"/>
    <property type="match status" value="1"/>
</dbReference>
<comment type="caution">
    <text evidence="2">The sequence shown here is derived from an EMBL/GenBank/DDBJ whole genome shotgun (WGS) entry which is preliminary data.</text>
</comment>
<protein>
    <recommendedName>
        <fullName evidence="1">Fibrinogen C-terminal domain-containing protein</fullName>
    </recommendedName>
</protein>
<dbReference type="PANTHER" id="PTHR19143:SF458">
    <property type="entry name" value="FIBRINOGEN C-TERMINAL DOMAIN-CONTAINING PROTEIN-RELATED"/>
    <property type="match status" value="1"/>
</dbReference>
<evidence type="ECO:0000313" key="2">
    <source>
        <dbReference type="EMBL" id="KAK3104391.1"/>
    </source>
</evidence>
<dbReference type="Gene3D" id="3.90.215.10">
    <property type="entry name" value="Gamma Fibrinogen, chain A, domain 1"/>
    <property type="match status" value="1"/>
</dbReference>
<sequence length="287" mass="32619">MNIDGGCGYPTGDAYSSWAPGPTSSLPGIRKIMEYLRNKEWITEEAEGKVTGNVSLVIKYNIPLDMEFTLPKKGVDCYAIKKMYGTAKSGVYNVSLDDMTVIQAYCDMDTAGGGWTVFQRRQDGTVDFYRTWRDYKFGFGDPAAEHWLGNEKLHLLTNRNKMCELYISMESWNNVVGYAKYNNFSIEDESNAYRLHIGSFTGNNVGQDSLRYHNNMKFGTKDSDNDRSSSQNCATDTDYGAWWYDSCDYCGLNGLYNDTSSDRGIEWNNYPGGSMHMKFTQMMVRCE</sequence>
<gene>
    <name evidence="2" type="ORF">FSP39_001025</name>
</gene>
<dbReference type="EMBL" id="VSWD01000004">
    <property type="protein sequence ID" value="KAK3104391.1"/>
    <property type="molecule type" value="Genomic_DNA"/>
</dbReference>
<dbReference type="Proteomes" id="UP001186944">
    <property type="component" value="Unassembled WGS sequence"/>
</dbReference>
<dbReference type="PANTHER" id="PTHR19143">
    <property type="entry name" value="FIBRINOGEN/TENASCIN/ANGIOPOEITIN"/>
    <property type="match status" value="1"/>
</dbReference>
<dbReference type="CDD" id="cd00087">
    <property type="entry name" value="FReD"/>
    <property type="match status" value="1"/>
</dbReference>
<feature type="domain" description="Fibrinogen C-terminal" evidence="1">
    <location>
        <begin position="68"/>
        <end position="287"/>
    </location>
</feature>
<dbReference type="NCBIfam" id="NF040941">
    <property type="entry name" value="GGGWT_bact"/>
    <property type="match status" value="1"/>
</dbReference>
<reference evidence="2" key="1">
    <citation type="submission" date="2019-08" db="EMBL/GenBank/DDBJ databases">
        <title>The improved chromosome-level genome for the pearl oyster Pinctada fucata martensii using PacBio sequencing and Hi-C.</title>
        <authorList>
            <person name="Zheng Z."/>
        </authorList>
    </citation>
    <scope>NUCLEOTIDE SEQUENCE</scope>
    <source>
        <strain evidence="2">ZZ-2019</strain>
        <tissue evidence="2">Adductor muscle</tissue>
    </source>
</reference>
<keyword evidence="3" id="KW-1185">Reference proteome</keyword>